<feature type="active site" description="N6-AMP-lysine intermediate" evidence="7">
    <location>
        <position position="140"/>
    </location>
</feature>
<keyword evidence="8" id="KW-0732">Signal</keyword>
<comment type="function">
    <text evidence="7">Catalyzes the formation of phosphodiester linkages between 5'-phosphoryl and 3'-hydroxyl groups in double-stranded DNA using NAD as a coenzyme and as the energy source for the reaction.</text>
</comment>
<keyword evidence="11" id="KW-1185">Reference proteome</keyword>
<organism evidence="10 11">
    <name type="scientific">Halomonas urumqiensis</name>
    <dbReference type="NCBI Taxonomy" id="1684789"/>
    <lineage>
        <taxon>Bacteria</taxon>
        <taxon>Pseudomonadati</taxon>
        <taxon>Pseudomonadota</taxon>
        <taxon>Gammaproteobacteria</taxon>
        <taxon>Oceanospirillales</taxon>
        <taxon>Halomonadaceae</taxon>
        <taxon>Halomonas</taxon>
    </lineage>
</organism>
<dbReference type="SUPFAM" id="SSF47781">
    <property type="entry name" value="RuvA domain 2-like"/>
    <property type="match status" value="1"/>
</dbReference>
<evidence type="ECO:0000256" key="4">
    <source>
        <dbReference type="ARBA" id="ARBA00023027"/>
    </source>
</evidence>
<sequence length="575" mass="62805">MSLLIPSPQLRRFTLSACVIGLLLLPCWPALAACPTWDVPRAQHEISALAERLAVWDEAYYRRAESLVSDDIYDQSRVLLDTWRGCFPDVASRQSASPARHDPSEAISHPIPQTGLTKLEDIEAVRRWLSRRQDAWIQPKVDGVAVTLVYRGGVLVRAVSRGDGVTGQDWTARASQLPVVPSRLPRPIDAVLQGEIYLRLVDHVQATLGDQGARGRAAGLMARDNLDDDEARSLGLFVWDWPDGPASMTQRLAGLAELGFPDTRRFTHAIATSDEASTWRDSWFHGALTFATDGVVLRQASRPPGKAWQAEPPAWAVAWKHPAREVLAEVRGVSFRIGRTGRITPVVQLYPVALAGRVIRRVSLGSLEQWAEWDIRPGDHLVVTLGGLTIPQVASVAWREHPRTPLEVPEPSLYHALSCLQLTMGCQAQFLERLAWLSGEGGLDLPGVGPGTWRALVEAGLVDGLLDAFWLDEGALRVVSGIGSVRAKALADAFGLARERDFETWLVALGAPPAVQGVNGAERWAALSARGLAEWQAQPGIGPKRAADLVEFFQHPVLSGVAQRLDEMGVEGFGR</sequence>
<dbReference type="InterPro" id="IPR050326">
    <property type="entry name" value="NAD_dep_DNA_ligaseB"/>
</dbReference>
<feature type="chain" id="PRO_5014938089" description="DNA ligase B" evidence="8">
    <location>
        <begin position="33"/>
        <end position="575"/>
    </location>
</feature>
<name>A0A2N7UJR7_9GAMM</name>
<feature type="signal peptide" evidence="8">
    <location>
        <begin position="1"/>
        <end position="32"/>
    </location>
</feature>
<dbReference type="InterPro" id="IPR004150">
    <property type="entry name" value="NAD_DNA_ligase_OB"/>
</dbReference>
<dbReference type="EMBL" id="PNRG01000014">
    <property type="protein sequence ID" value="PMR80682.1"/>
    <property type="molecule type" value="Genomic_DNA"/>
</dbReference>
<dbReference type="GO" id="GO:0006260">
    <property type="term" value="P:DNA replication"/>
    <property type="evidence" value="ECO:0007669"/>
    <property type="project" value="UniProtKB-KW"/>
</dbReference>
<dbReference type="SUPFAM" id="SSF56091">
    <property type="entry name" value="DNA ligase/mRNA capping enzyme, catalytic domain"/>
    <property type="match status" value="1"/>
</dbReference>
<keyword evidence="5 7" id="KW-0234">DNA repair</keyword>
<feature type="domain" description="NAD-dependent DNA ligase N-terminal" evidence="9">
    <location>
        <begin position="41"/>
        <end position="442"/>
    </location>
</feature>
<dbReference type="Gene3D" id="2.40.50.140">
    <property type="entry name" value="Nucleic acid-binding proteins"/>
    <property type="match status" value="1"/>
</dbReference>
<gene>
    <name evidence="7" type="primary">ligB</name>
    <name evidence="10" type="ORF">C1H70_07920</name>
</gene>
<evidence type="ECO:0000256" key="3">
    <source>
        <dbReference type="ARBA" id="ARBA00022763"/>
    </source>
</evidence>
<comment type="catalytic activity">
    <reaction evidence="6 7">
        <text>NAD(+) + (deoxyribonucleotide)n-3'-hydroxyl + 5'-phospho-(deoxyribonucleotide)m = (deoxyribonucleotide)n+m + AMP + beta-nicotinamide D-nucleotide.</text>
        <dbReference type="EC" id="6.5.1.2"/>
    </reaction>
</comment>
<evidence type="ECO:0000259" key="9">
    <source>
        <dbReference type="SMART" id="SM00532"/>
    </source>
</evidence>
<dbReference type="InterPro" id="IPR010994">
    <property type="entry name" value="RuvA_2-like"/>
</dbReference>
<evidence type="ECO:0000313" key="11">
    <source>
        <dbReference type="Proteomes" id="UP000235547"/>
    </source>
</evidence>
<evidence type="ECO:0000256" key="2">
    <source>
        <dbReference type="ARBA" id="ARBA00022705"/>
    </source>
</evidence>
<dbReference type="Pfam" id="PF14520">
    <property type="entry name" value="HHH_5"/>
    <property type="match status" value="1"/>
</dbReference>
<dbReference type="Pfam" id="PF01653">
    <property type="entry name" value="DNA_ligase_aden"/>
    <property type="match status" value="1"/>
</dbReference>
<dbReference type="RefSeq" id="WP_102587814.1">
    <property type="nucleotide sequence ID" value="NZ_BNAE01000013.1"/>
</dbReference>
<comment type="similarity">
    <text evidence="7">Belongs to the NAD-dependent DNA ligase family. LigB subfamily.</text>
</comment>
<dbReference type="EC" id="6.5.1.2" evidence="7"/>
<dbReference type="PANTHER" id="PTHR47810">
    <property type="entry name" value="DNA LIGASE"/>
    <property type="match status" value="1"/>
</dbReference>
<evidence type="ECO:0000256" key="1">
    <source>
        <dbReference type="ARBA" id="ARBA00022598"/>
    </source>
</evidence>
<dbReference type="Pfam" id="PF03120">
    <property type="entry name" value="OB_DNA_ligase"/>
    <property type="match status" value="1"/>
</dbReference>
<dbReference type="NCBIfam" id="NF005987">
    <property type="entry name" value="PRK08097.1"/>
    <property type="match status" value="1"/>
</dbReference>
<dbReference type="SUPFAM" id="SSF50249">
    <property type="entry name" value="Nucleic acid-binding proteins"/>
    <property type="match status" value="1"/>
</dbReference>
<dbReference type="AlphaFoldDB" id="A0A2N7UJR7"/>
<evidence type="ECO:0000256" key="7">
    <source>
        <dbReference type="HAMAP-Rule" id="MF_01587"/>
    </source>
</evidence>
<dbReference type="GO" id="GO:0006281">
    <property type="term" value="P:DNA repair"/>
    <property type="evidence" value="ECO:0007669"/>
    <property type="project" value="UniProtKB-KW"/>
</dbReference>
<dbReference type="InterPro" id="IPR033136">
    <property type="entry name" value="DNA_ligase_CS"/>
</dbReference>
<dbReference type="Gene3D" id="1.10.150.20">
    <property type="entry name" value="5' to 3' exonuclease, C-terminal subdomain"/>
    <property type="match status" value="1"/>
</dbReference>
<accession>A0A2N7UJR7</accession>
<dbReference type="InterPro" id="IPR013839">
    <property type="entry name" value="DNAligase_adenylation"/>
</dbReference>
<proteinExistence type="inferred from homology"/>
<evidence type="ECO:0000256" key="8">
    <source>
        <dbReference type="SAM" id="SignalP"/>
    </source>
</evidence>
<keyword evidence="1 7" id="KW-0436">Ligase</keyword>
<dbReference type="OrthoDB" id="9759736at2"/>
<dbReference type="GO" id="GO:0003911">
    <property type="term" value="F:DNA ligase (NAD+) activity"/>
    <property type="evidence" value="ECO:0007669"/>
    <property type="project" value="UniProtKB-UniRule"/>
</dbReference>
<evidence type="ECO:0000256" key="5">
    <source>
        <dbReference type="ARBA" id="ARBA00023204"/>
    </source>
</evidence>
<reference evidence="10 11" key="1">
    <citation type="submission" date="2018-01" db="EMBL/GenBank/DDBJ databases">
        <title>Halomonas endophytica sp. nov., isolated from storage liquid in the stems of Populus euphratica.</title>
        <authorList>
            <person name="Chen C."/>
        </authorList>
    </citation>
    <scope>NUCLEOTIDE SEQUENCE [LARGE SCALE GENOMIC DNA]</scope>
    <source>
        <strain evidence="10 11">BZ-SZ-XJ27</strain>
    </source>
</reference>
<keyword evidence="2 7" id="KW-0235">DNA replication</keyword>
<dbReference type="Gene3D" id="1.10.287.610">
    <property type="entry name" value="Helix hairpin bin"/>
    <property type="match status" value="1"/>
</dbReference>
<dbReference type="InterPro" id="IPR020923">
    <property type="entry name" value="DNA_ligase_B"/>
</dbReference>
<dbReference type="HAMAP" id="MF_01587">
    <property type="entry name" value="DNA_ligase_B"/>
    <property type="match status" value="1"/>
</dbReference>
<evidence type="ECO:0000256" key="6">
    <source>
        <dbReference type="ARBA" id="ARBA00034005"/>
    </source>
</evidence>
<comment type="caution">
    <text evidence="10">The sequence shown here is derived from an EMBL/GenBank/DDBJ whole genome shotgun (WGS) entry which is preliminary data.</text>
</comment>
<keyword evidence="3 7" id="KW-0227">DNA damage</keyword>
<dbReference type="SMART" id="SM00532">
    <property type="entry name" value="LIGANc"/>
    <property type="match status" value="1"/>
</dbReference>
<dbReference type="InterPro" id="IPR012340">
    <property type="entry name" value="NA-bd_OB-fold"/>
</dbReference>
<keyword evidence="4 7" id="KW-0520">NAD</keyword>
<dbReference type="Proteomes" id="UP000235547">
    <property type="component" value="Unassembled WGS sequence"/>
</dbReference>
<protein>
    <recommendedName>
        <fullName evidence="7">DNA ligase B</fullName>
        <ecNumber evidence="7">6.5.1.2</ecNumber>
    </recommendedName>
    <alternativeName>
        <fullName evidence="7">Polydeoxyribonucleotide synthase [NAD(+)] B</fullName>
    </alternativeName>
</protein>
<dbReference type="PROSITE" id="PS01056">
    <property type="entry name" value="DNA_LIGASE_N2"/>
    <property type="match status" value="1"/>
</dbReference>
<evidence type="ECO:0000313" key="10">
    <source>
        <dbReference type="EMBL" id="PMR80682.1"/>
    </source>
</evidence>
<dbReference type="PANTHER" id="PTHR47810:SF1">
    <property type="entry name" value="DNA LIGASE B"/>
    <property type="match status" value="1"/>
</dbReference>
<dbReference type="Gene3D" id="3.30.470.30">
    <property type="entry name" value="DNA ligase/mRNA capping enzyme"/>
    <property type="match status" value="1"/>
</dbReference>
<dbReference type="InterPro" id="IPR013840">
    <property type="entry name" value="DNAligase_N"/>
</dbReference>